<keyword evidence="4 10" id="KW-0812">Transmembrane</keyword>
<evidence type="ECO:0000259" key="13">
    <source>
        <dbReference type="Pfam" id="PF00593"/>
    </source>
</evidence>
<dbReference type="SUPFAM" id="SSF56935">
    <property type="entry name" value="Porins"/>
    <property type="match status" value="1"/>
</dbReference>
<keyword evidence="2 10" id="KW-0813">Transport</keyword>
<keyword evidence="8 15" id="KW-0675">Receptor</keyword>
<dbReference type="PANTHER" id="PTHR30069">
    <property type="entry name" value="TONB-DEPENDENT OUTER MEMBRANE RECEPTOR"/>
    <property type="match status" value="1"/>
</dbReference>
<evidence type="ECO:0000256" key="5">
    <source>
        <dbReference type="ARBA" id="ARBA00022729"/>
    </source>
</evidence>
<dbReference type="PANTHER" id="PTHR30069:SF29">
    <property type="entry name" value="HEMOGLOBIN AND HEMOGLOBIN-HAPTOGLOBIN-BINDING PROTEIN 1-RELATED"/>
    <property type="match status" value="1"/>
</dbReference>
<dbReference type="EMBL" id="JBHTLD010000031">
    <property type="protein sequence ID" value="MFD1185661.1"/>
    <property type="molecule type" value="Genomic_DNA"/>
</dbReference>
<evidence type="ECO:0000256" key="2">
    <source>
        <dbReference type="ARBA" id="ARBA00022448"/>
    </source>
</evidence>
<dbReference type="Proteomes" id="UP001597094">
    <property type="component" value="Unassembled WGS sequence"/>
</dbReference>
<evidence type="ECO:0000256" key="9">
    <source>
        <dbReference type="ARBA" id="ARBA00023237"/>
    </source>
</evidence>
<gene>
    <name evidence="15" type="ORF">ACFQ2O_05525</name>
</gene>
<keyword evidence="16" id="KW-1185">Reference proteome</keyword>
<feature type="signal peptide" evidence="12">
    <location>
        <begin position="1"/>
        <end position="25"/>
    </location>
</feature>
<evidence type="ECO:0000256" key="11">
    <source>
        <dbReference type="RuleBase" id="RU003357"/>
    </source>
</evidence>
<evidence type="ECO:0000256" key="1">
    <source>
        <dbReference type="ARBA" id="ARBA00004571"/>
    </source>
</evidence>
<dbReference type="PROSITE" id="PS52016">
    <property type="entry name" value="TONB_DEPENDENT_REC_3"/>
    <property type="match status" value="1"/>
</dbReference>
<accession>A0ABW3SLC0</accession>
<organism evidence="15 16">
    <name type="scientific">Pontibacter rugosus</name>
    <dbReference type="NCBI Taxonomy" id="1745966"/>
    <lineage>
        <taxon>Bacteria</taxon>
        <taxon>Pseudomonadati</taxon>
        <taxon>Bacteroidota</taxon>
        <taxon>Cytophagia</taxon>
        <taxon>Cytophagales</taxon>
        <taxon>Hymenobacteraceae</taxon>
        <taxon>Pontibacter</taxon>
    </lineage>
</organism>
<evidence type="ECO:0000313" key="16">
    <source>
        <dbReference type="Proteomes" id="UP001597094"/>
    </source>
</evidence>
<keyword evidence="5 12" id="KW-0732">Signal</keyword>
<evidence type="ECO:0000256" key="4">
    <source>
        <dbReference type="ARBA" id="ARBA00022692"/>
    </source>
</evidence>
<dbReference type="Pfam" id="PF00593">
    <property type="entry name" value="TonB_dep_Rec_b-barrel"/>
    <property type="match status" value="1"/>
</dbReference>
<dbReference type="Pfam" id="PF13715">
    <property type="entry name" value="CarbopepD_reg_2"/>
    <property type="match status" value="1"/>
</dbReference>
<comment type="similarity">
    <text evidence="10 11">Belongs to the TonB-dependent receptor family.</text>
</comment>
<evidence type="ECO:0000256" key="10">
    <source>
        <dbReference type="PROSITE-ProRule" id="PRU01360"/>
    </source>
</evidence>
<keyword evidence="9 10" id="KW-0998">Cell outer membrane</keyword>
<evidence type="ECO:0000256" key="6">
    <source>
        <dbReference type="ARBA" id="ARBA00023077"/>
    </source>
</evidence>
<evidence type="ECO:0000256" key="3">
    <source>
        <dbReference type="ARBA" id="ARBA00022452"/>
    </source>
</evidence>
<dbReference type="Gene3D" id="2.170.130.10">
    <property type="entry name" value="TonB-dependent receptor, plug domain"/>
    <property type="match status" value="1"/>
</dbReference>
<reference evidence="16" key="1">
    <citation type="journal article" date="2019" name="Int. J. Syst. Evol. Microbiol.">
        <title>The Global Catalogue of Microorganisms (GCM) 10K type strain sequencing project: providing services to taxonomists for standard genome sequencing and annotation.</title>
        <authorList>
            <consortium name="The Broad Institute Genomics Platform"/>
            <consortium name="The Broad Institute Genome Sequencing Center for Infectious Disease"/>
            <person name="Wu L."/>
            <person name="Ma J."/>
        </authorList>
    </citation>
    <scope>NUCLEOTIDE SEQUENCE [LARGE SCALE GENOMIC DNA]</scope>
    <source>
        <strain evidence="16">JCM 31319</strain>
    </source>
</reference>
<dbReference type="InterPro" id="IPR008969">
    <property type="entry name" value="CarboxyPept-like_regulatory"/>
</dbReference>
<dbReference type="Pfam" id="PF07715">
    <property type="entry name" value="Plug"/>
    <property type="match status" value="1"/>
</dbReference>
<comment type="caution">
    <text evidence="15">The sequence shown here is derived from an EMBL/GenBank/DDBJ whole genome shotgun (WGS) entry which is preliminary data.</text>
</comment>
<dbReference type="InterPro" id="IPR037066">
    <property type="entry name" value="Plug_dom_sf"/>
</dbReference>
<evidence type="ECO:0000259" key="14">
    <source>
        <dbReference type="Pfam" id="PF07715"/>
    </source>
</evidence>
<dbReference type="InterPro" id="IPR012910">
    <property type="entry name" value="Plug_dom"/>
</dbReference>
<evidence type="ECO:0000256" key="8">
    <source>
        <dbReference type="ARBA" id="ARBA00023170"/>
    </source>
</evidence>
<protein>
    <submittedName>
        <fullName evidence="15">TonB-dependent receptor</fullName>
    </submittedName>
</protein>
<keyword evidence="6 11" id="KW-0798">TonB box</keyword>
<dbReference type="InterPro" id="IPR036942">
    <property type="entry name" value="Beta-barrel_TonB_sf"/>
</dbReference>
<dbReference type="InterPro" id="IPR039426">
    <property type="entry name" value="TonB-dep_rcpt-like"/>
</dbReference>
<feature type="domain" description="TonB-dependent receptor plug" evidence="14">
    <location>
        <begin position="134"/>
        <end position="238"/>
    </location>
</feature>
<feature type="domain" description="TonB-dependent receptor-like beta-barrel" evidence="13">
    <location>
        <begin position="362"/>
        <end position="756"/>
    </location>
</feature>
<evidence type="ECO:0000313" key="15">
    <source>
        <dbReference type="EMBL" id="MFD1185661.1"/>
    </source>
</evidence>
<sequence>MLIIRSTLKQLALVLMLLPTPQLLAQTLPAPLSGDAEQDCGLTLSGKVLDHDTREILVGATVHIPELNSTSIADAYGNYHFHHLCKGTYTLLVTYVGYEAEKYTVRLFNSTVKDLQPHIAAQTLGTVEITGSQLRETAQSQQSISGRELEQTRGLALAETLKGIAGVTTLQTGPTISKPVIHGLHSNRVLLLNNGIRQEGQQWGTEHAPEIDPFVASEMKVIKGAAGVRYGADAIGGVIIVEPKPLRTTPGVDGEVYLLGSTNNRQLASSATVNGNIAGIPPLSWRLQGTFKKAGNSKTPDYYLENTGLEEQNFSAAVGYKKETYGAEVYFSQFNTKLGILKESHIGNLSDLLQAIERGEPSNAANAAFTYDINRPYQDVQHSLLKAKGYWQLGEAGKLEFVYGWQRNIREEYDVRRSESSLPSLQLTLNTHTTEAVFQHKPLGNFTGSVGISTIYQRNTRKYSNFLPQFTGVTAGVFAIEKWRKDRLQLEAGVRYDYKHLLVKTFEGNNNLIKPTYNFNNISGTLGAVYDVGYHLSVGLSATSAWRAPGANELFSEGVHHSAATYEVGDPTLESEQAYNFELSVDYFNNARLNGKLSLYQNYINNFIYLAPLPEPVLTIRGAFPAFEYKQTDAALRGADLSLSYKLVPGLVVESKTSLLFAKNLNTNDYLIFMPANRFSNSLRYEFDHNGQGKRVTETYLSVGGDQVMGQSRVPTKTEQDFAPAPEAYFLLRAEAGTTLHIGKQSFEIGITGNNLLNTVYREYLNKLRYYADEPGRLLMFRVRIPLDFS</sequence>
<keyword evidence="3 10" id="KW-1134">Transmembrane beta strand</keyword>
<evidence type="ECO:0000256" key="12">
    <source>
        <dbReference type="SAM" id="SignalP"/>
    </source>
</evidence>
<feature type="chain" id="PRO_5046675834" evidence="12">
    <location>
        <begin position="26"/>
        <end position="790"/>
    </location>
</feature>
<proteinExistence type="inferred from homology"/>
<dbReference type="InterPro" id="IPR000531">
    <property type="entry name" value="Beta-barrel_TonB"/>
</dbReference>
<dbReference type="Gene3D" id="2.60.40.1120">
    <property type="entry name" value="Carboxypeptidase-like, regulatory domain"/>
    <property type="match status" value="1"/>
</dbReference>
<dbReference type="RefSeq" id="WP_377523642.1">
    <property type="nucleotide sequence ID" value="NZ_JBHTLD010000031.1"/>
</dbReference>
<name>A0ABW3SLC0_9BACT</name>
<keyword evidence="7 10" id="KW-0472">Membrane</keyword>
<dbReference type="SUPFAM" id="SSF49464">
    <property type="entry name" value="Carboxypeptidase regulatory domain-like"/>
    <property type="match status" value="1"/>
</dbReference>
<evidence type="ECO:0000256" key="7">
    <source>
        <dbReference type="ARBA" id="ARBA00023136"/>
    </source>
</evidence>
<dbReference type="Gene3D" id="2.40.170.20">
    <property type="entry name" value="TonB-dependent receptor, beta-barrel domain"/>
    <property type="match status" value="1"/>
</dbReference>
<comment type="subcellular location">
    <subcellularLocation>
        <location evidence="1 10">Cell outer membrane</location>
        <topology evidence="1 10">Multi-pass membrane protein</topology>
    </subcellularLocation>
</comment>